<dbReference type="InterPro" id="IPR011050">
    <property type="entry name" value="Pectin_lyase_fold/virulence"/>
</dbReference>
<proteinExistence type="predicted"/>
<dbReference type="EMBL" id="CBSZ010000410">
    <property type="protein sequence ID" value="CDH26506.1"/>
    <property type="molecule type" value="Genomic_DNA"/>
</dbReference>
<evidence type="ECO:0000256" key="1">
    <source>
        <dbReference type="SAM" id="SignalP"/>
    </source>
</evidence>
<dbReference type="Gene3D" id="2.160.20.10">
    <property type="entry name" value="Single-stranded right-handed beta-helix, Pectin lyase-like"/>
    <property type="match status" value="1"/>
</dbReference>
<comment type="caution">
    <text evidence="3">The sequence shown here is derived from an EMBL/GenBank/DDBJ whole genome shotgun (WGS) entry which is preliminary data.</text>
</comment>
<evidence type="ECO:0000313" key="3">
    <source>
        <dbReference type="EMBL" id="CDH26506.1"/>
    </source>
</evidence>
<evidence type="ECO:0000259" key="2">
    <source>
        <dbReference type="SMART" id="SM00912"/>
    </source>
</evidence>
<dbReference type="SUPFAM" id="SSF51126">
    <property type="entry name" value="Pectin lyase-like"/>
    <property type="match status" value="1"/>
</dbReference>
<feature type="chain" id="PRO_5001722326" description="Filamentous haemagglutinin FhaB/tRNA nuclease CdiA-like TPS domain-containing protein" evidence="1">
    <location>
        <begin position="25"/>
        <end position="223"/>
    </location>
</feature>
<dbReference type="HOGENOM" id="CLU_000043_1_1_6"/>
<dbReference type="RefSeq" id="WP_038193631.1">
    <property type="nucleotide sequence ID" value="NZ_CAWLXS010000072.1"/>
</dbReference>
<dbReference type="AlphaFoldDB" id="A0A077Q0M1"/>
<dbReference type="Pfam" id="PF05860">
    <property type="entry name" value="TPS"/>
    <property type="match status" value="1"/>
</dbReference>
<name>A0A077Q0M1_XENBV</name>
<keyword evidence="1" id="KW-0732">Signal</keyword>
<organism evidence="3">
    <name type="scientific">Xenorhabdus bovienii str. kraussei Becker Underwood</name>
    <dbReference type="NCBI Taxonomy" id="1398204"/>
    <lineage>
        <taxon>Bacteria</taxon>
        <taxon>Pseudomonadati</taxon>
        <taxon>Pseudomonadota</taxon>
        <taxon>Gammaproteobacteria</taxon>
        <taxon>Enterobacterales</taxon>
        <taxon>Morganellaceae</taxon>
        <taxon>Xenorhabdus</taxon>
    </lineage>
</organism>
<dbReference type="Proteomes" id="UP000028493">
    <property type="component" value="Unassembled WGS sequence"/>
</dbReference>
<dbReference type="InterPro" id="IPR008638">
    <property type="entry name" value="FhaB/CdiA-like_TPS"/>
</dbReference>
<dbReference type="SMART" id="SM00912">
    <property type="entry name" value="Haemagg_act"/>
    <property type="match status" value="1"/>
</dbReference>
<feature type="signal peptide" evidence="1">
    <location>
        <begin position="1"/>
        <end position="24"/>
    </location>
</feature>
<dbReference type="NCBIfam" id="TIGR01901">
    <property type="entry name" value="adhes_NPXG"/>
    <property type="match status" value="1"/>
</dbReference>
<reference evidence="3" key="1">
    <citation type="submission" date="2013-07" db="EMBL/GenBank/DDBJ databases">
        <title>Sub-species coevolution in mutualistic symbiosis.</title>
        <authorList>
            <person name="Murfin K."/>
            <person name="Klassen J."/>
            <person name="Lee M."/>
            <person name="Forst S."/>
            <person name="Stock P."/>
            <person name="Goodrich-Blair H."/>
        </authorList>
    </citation>
    <scope>NUCLEOTIDE SEQUENCE [LARGE SCALE GENOMIC DNA]</scope>
    <source>
        <strain evidence="3">Kraussei Becker Underwood</strain>
    </source>
</reference>
<dbReference type="InterPro" id="IPR012334">
    <property type="entry name" value="Pectin_lyas_fold"/>
</dbReference>
<accession>A0A077Q0M1</accession>
<sequence length="223" mass="24143">MKNFKTFTKISTLTLLVSTNLAFANDIIPNDFNTQVNQVNNIPVINIATPTLNGMSRNTYKEFNVSEKGVIFNNSIDSVNSQLAGQLEKNHNLKDRTAGLIINEVVGGNQSQLKGAIEIVGEDAKLVITNPNGVFIDGAKFINIRESFISTGKPVFNKKDLLSLEVTKGKVTIGEKGLDSDNLVVFSRSLQVNGKINAYTITAMIGPNSMSMKAGVTHEILVG</sequence>
<feature type="domain" description="Filamentous haemagglutinin FhaB/tRNA nuclease CdiA-like TPS" evidence="2">
    <location>
        <begin position="39"/>
        <end position="159"/>
    </location>
</feature>
<protein>
    <recommendedName>
        <fullName evidence="2">Filamentous haemagglutinin FhaB/tRNA nuclease CdiA-like TPS domain-containing protein</fullName>
    </recommendedName>
</protein>
<gene>
    <name evidence="3" type="ORF">XBKB1_730004</name>
</gene>